<organism evidence="1">
    <name type="scientific">Picobirnavirus fur seal/AAUST33/BR/2012</name>
    <dbReference type="NCBI Taxonomy" id="1659813"/>
    <lineage>
        <taxon>Viruses</taxon>
        <taxon>Riboviria</taxon>
        <taxon>Orthornavirae</taxon>
        <taxon>Pisuviricota</taxon>
        <taxon>Duplopiviricetes</taxon>
        <taxon>Durnavirales</taxon>
        <taxon>Picobirnaviridae</taxon>
        <taxon>Orthopicobirnavirus</taxon>
    </lineage>
</organism>
<sequence>NPIDFYNRFPTLLDSSCRINFGAPVGVPLRLAIDDKTLTNFDAAGILAYKLIPTIGVAKDHNDPINVLSQQLYAYLRSKISGRMVVDPADVEDPHYCG</sequence>
<feature type="non-terminal residue" evidence="1">
    <location>
        <position position="1"/>
    </location>
</feature>
<dbReference type="EMBL" id="KR106198">
    <property type="protein sequence ID" value="AKI82138.1"/>
    <property type="molecule type" value="Genomic_RNA"/>
</dbReference>
<accession>A0A0G2YCQ0</accession>
<proteinExistence type="predicted"/>
<protein>
    <submittedName>
        <fullName evidence="1">Capsid protein</fullName>
    </submittedName>
</protein>
<feature type="non-terminal residue" evidence="1">
    <location>
        <position position="98"/>
    </location>
</feature>
<dbReference type="Pfam" id="PF20816">
    <property type="entry name" value="PBV_CP"/>
    <property type="match status" value="1"/>
</dbReference>
<dbReference type="InterPro" id="IPR048835">
    <property type="entry name" value="CP_picobirnavirus"/>
</dbReference>
<evidence type="ECO:0000313" key="1">
    <source>
        <dbReference type="EMBL" id="AKI82138.1"/>
    </source>
</evidence>
<reference evidence="1" key="1">
    <citation type="journal article" date="2016" name="PLoS ONE">
        <title>Metagenomic Survey of Viral Diversity Obtained from Feces of Subantarctic and South American Fur Seals.</title>
        <authorList>
            <person name="Kluge M."/>
            <person name="Campos F.S."/>
            <person name="Tavares M."/>
            <person name="de Amorim D.B."/>
            <person name="Valdez F.P."/>
            <person name="Giongo A."/>
            <person name="Roehe P.M."/>
            <person name="Franco A.C."/>
        </authorList>
    </citation>
    <scope>NUCLEOTIDE SEQUENCE</scope>
    <source>
        <strain evidence="1">Fur seal/AAUST33/BR/2012</strain>
    </source>
</reference>
<name>A0A0G2YCQ0_9VIRU</name>